<feature type="domain" description="CSD" evidence="2">
    <location>
        <begin position="116"/>
        <end position="181"/>
    </location>
</feature>
<dbReference type="InterPro" id="IPR019844">
    <property type="entry name" value="CSD_CS"/>
</dbReference>
<dbReference type="PRINTS" id="PR00050">
    <property type="entry name" value="COLDSHOCK"/>
</dbReference>
<organism evidence="3 4">
    <name type="scientific">Geodia barretti</name>
    <name type="common">Barrett's horny sponge</name>
    <dbReference type="NCBI Taxonomy" id="519541"/>
    <lineage>
        <taxon>Eukaryota</taxon>
        <taxon>Metazoa</taxon>
        <taxon>Porifera</taxon>
        <taxon>Demospongiae</taxon>
        <taxon>Heteroscleromorpha</taxon>
        <taxon>Tetractinellida</taxon>
        <taxon>Astrophorina</taxon>
        <taxon>Geodiidae</taxon>
        <taxon>Geodia</taxon>
    </lineage>
</organism>
<proteinExistence type="predicted"/>
<evidence type="ECO:0000313" key="4">
    <source>
        <dbReference type="Proteomes" id="UP001174909"/>
    </source>
</evidence>
<feature type="region of interest" description="Disordered" evidence="1">
    <location>
        <begin position="87"/>
        <end position="111"/>
    </location>
</feature>
<evidence type="ECO:0000256" key="1">
    <source>
        <dbReference type="SAM" id="MobiDB-lite"/>
    </source>
</evidence>
<dbReference type="SUPFAM" id="SSF50249">
    <property type="entry name" value="Nucleic acid-binding proteins"/>
    <property type="match status" value="3"/>
</dbReference>
<dbReference type="EMBL" id="CASHTH010001754">
    <property type="protein sequence ID" value="CAI8019439.1"/>
    <property type="molecule type" value="Genomic_DNA"/>
</dbReference>
<dbReference type="AlphaFoldDB" id="A0AA35RXC8"/>
<gene>
    <name evidence="3" type="ORF">GBAR_LOCUS11694</name>
</gene>
<dbReference type="GO" id="GO:0003676">
    <property type="term" value="F:nucleic acid binding"/>
    <property type="evidence" value="ECO:0007669"/>
    <property type="project" value="InterPro"/>
</dbReference>
<comment type="caution">
    <text evidence="3">The sequence shown here is derived from an EMBL/GenBank/DDBJ whole genome shotgun (WGS) entry which is preliminary data.</text>
</comment>
<dbReference type="InterPro" id="IPR002059">
    <property type="entry name" value="CSP_DNA-bd"/>
</dbReference>
<dbReference type="PROSITE" id="PS51857">
    <property type="entry name" value="CSD_2"/>
    <property type="match status" value="3"/>
</dbReference>
<dbReference type="InterPro" id="IPR012340">
    <property type="entry name" value="NA-bd_OB-fold"/>
</dbReference>
<dbReference type="InterPro" id="IPR011129">
    <property type="entry name" value="CSD"/>
</dbReference>
<dbReference type="InterPro" id="IPR050181">
    <property type="entry name" value="Cold_shock_domain"/>
</dbReference>
<dbReference type="PROSITE" id="PS00352">
    <property type="entry name" value="CSD_1"/>
    <property type="match status" value="2"/>
</dbReference>
<protein>
    <submittedName>
        <fullName evidence="3">Cold shock-like protein CspE</fullName>
    </submittedName>
</protein>
<dbReference type="Gene3D" id="2.40.50.140">
    <property type="entry name" value="Nucleic acid-binding proteins"/>
    <property type="match status" value="3"/>
</dbReference>
<dbReference type="Proteomes" id="UP001174909">
    <property type="component" value="Unassembled WGS sequence"/>
</dbReference>
<reference evidence="3" key="1">
    <citation type="submission" date="2023-03" db="EMBL/GenBank/DDBJ databases">
        <authorList>
            <person name="Steffen K."/>
            <person name="Cardenas P."/>
        </authorList>
    </citation>
    <scope>NUCLEOTIDE SEQUENCE</scope>
</reference>
<name>A0AA35RXC8_GEOBA</name>
<dbReference type="CDD" id="cd04458">
    <property type="entry name" value="CSP_CDS"/>
    <property type="match status" value="3"/>
</dbReference>
<dbReference type="PANTHER" id="PTHR11544">
    <property type="entry name" value="COLD SHOCK DOMAIN CONTAINING PROTEINS"/>
    <property type="match status" value="1"/>
</dbReference>
<accession>A0AA35RXC8</accession>
<dbReference type="SMART" id="SM00357">
    <property type="entry name" value="CSP"/>
    <property type="match status" value="3"/>
</dbReference>
<keyword evidence="4" id="KW-1185">Reference proteome</keyword>
<feature type="region of interest" description="Disordered" evidence="1">
    <location>
        <begin position="189"/>
        <end position="214"/>
    </location>
</feature>
<sequence length="282" mass="29894">MTNWDSETARGARISATVKWYDPAKGYGFLEPPDDSPDDSPDIFCRKPALVAVGLDVLLSGATVDCETMQGHRGPEVSRIRAVDFSTASPNPAAGNGSRAERPGPAQAAAPVSSRRIRALVKWFTPDQGYGFLEPEDGSADVFCHVKDLHAAGHETLPEGAAVTCEVVPGDKGPQVSRILDIDVPAARRDGAINGRPGRGPRQGRHDAGPGEGPLAVQGTVKFYDTARGYGFIVPDGGGREVFVHASVLIPFGLGDLQSGQRLRVRAEEVPRGLQATEIEPI</sequence>
<evidence type="ECO:0000259" key="2">
    <source>
        <dbReference type="PROSITE" id="PS51857"/>
    </source>
</evidence>
<feature type="domain" description="CSD" evidence="2">
    <location>
        <begin position="216"/>
        <end position="281"/>
    </location>
</feature>
<feature type="domain" description="CSD" evidence="2">
    <location>
        <begin position="13"/>
        <end position="82"/>
    </location>
</feature>
<evidence type="ECO:0000313" key="3">
    <source>
        <dbReference type="EMBL" id="CAI8019439.1"/>
    </source>
</evidence>
<dbReference type="Pfam" id="PF00313">
    <property type="entry name" value="CSD"/>
    <property type="match status" value="2"/>
</dbReference>